<dbReference type="OrthoDB" id="181905at2"/>
<proteinExistence type="predicted"/>
<gene>
    <name evidence="6" type="primary">floR</name>
    <name evidence="6" type="ORF">ANI02nite_35220</name>
</gene>
<dbReference type="Pfam" id="PF07690">
    <property type="entry name" value="MFS_1"/>
    <property type="match status" value="2"/>
</dbReference>
<feature type="domain" description="Major facilitator superfamily (MFS) profile" evidence="5">
    <location>
        <begin position="14"/>
        <end position="416"/>
    </location>
</feature>
<protein>
    <submittedName>
        <fullName evidence="6">MFS transporter</fullName>
    </submittedName>
</protein>
<feature type="transmembrane region" description="Helical" evidence="4">
    <location>
        <begin position="230"/>
        <end position="250"/>
    </location>
</feature>
<evidence type="ECO:0000256" key="3">
    <source>
        <dbReference type="ARBA" id="ARBA00023136"/>
    </source>
</evidence>
<keyword evidence="1 4" id="KW-0812">Transmembrane</keyword>
<name>A0A511XFC5_9PROT</name>
<feature type="transmembrane region" description="Helical" evidence="4">
    <location>
        <begin position="55"/>
        <end position="79"/>
    </location>
</feature>
<organism evidence="6 7">
    <name type="scientific">Acetobacter nitrogenifigens DSM 23921 = NBRC 105050</name>
    <dbReference type="NCBI Taxonomy" id="1120919"/>
    <lineage>
        <taxon>Bacteria</taxon>
        <taxon>Pseudomonadati</taxon>
        <taxon>Pseudomonadota</taxon>
        <taxon>Alphaproteobacteria</taxon>
        <taxon>Acetobacterales</taxon>
        <taxon>Acetobacteraceae</taxon>
        <taxon>Acetobacter</taxon>
    </lineage>
</organism>
<dbReference type="Proteomes" id="UP000321635">
    <property type="component" value="Unassembled WGS sequence"/>
</dbReference>
<feature type="transmembrane region" description="Helical" evidence="4">
    <location>
        <begin position="270"/>
        <end position="291"/>
    </location>
</feature>
<feature type="transmembrane region" description="Helical" evidence="4">
    <location>
        <begin position="20"/>
        <end position="43"/>
    </location>
</feature>
<feature type="transmembrane region" description="Helical" evidence="4">
    <location>
        <begin position="325"/>
        <end position="351"/>
    </location>
</feature>
<keyword evidence="3 4" id="KW-0472">Membrane</keyword>
<feature type="transmembrane region" description="Helical" evidence="4">
    <location>
        <begin position="363"/>
        <end position="385"/>
    </location>
</feature>
<evidence type="ECO:0000259" key="5">
    <source>
        <dbReference type="PROSITE" id="PS50850"/>
    </source>
</evidence>
<dbReference type="CDD" id="cd06174">
    <property type="entry name" value="MFS"/>
    <property type="match status" value="1"/>
</dbReference>
<evidence type="ECO:0000256" key="4">
    <source>
        <dbReference type="SAM" id="Phobius"/>
    </source>
</evidence>
<feature type="transmembrane region" description="Helical" evidence="4">
    <location>
        <begin position="91"/>
        <end position="108"/>
    </location>
</feature>
<keyword evidence="7" id="KW-1185">Reference proteome</keyword>
<evidence type="ECO:0000313" key="6">
    <source>
        <dbReference type="EMBL" id="GEN61638.1"/>
    </source>
</evidence>
<keyword evidence="2 4" id="KW-1133">Transmembrane helix</keyword>
<evidence type="ECO:0000313" key="7">
    <source>
        <dbReference type="Proteomes" id="UP000321635"/>
    </source>
</evidence>
<feature type="transmembrane region" description="Helical" evidence="4">
    <location>
        <begin position="300"/>
        <end position="319"/>
    </location>
</feature>
<dbReference type="InterPro" id="IPR020846">
    <property type="entry name" value="MFS_dom"/>
</dbReference>
<evidence type="ECO:0000256" key="1">
    <source>
        <dbReference type="ARBA" id="ARBA00022692"/>
    </source>
</evidence>
<dbReference type="Gene3D" id="1.20.1250.20">
    <property type="entry name" value="MFS general substrate transporter like domains"/>
    <property type="match status" value="1"/>
</dbReference>
<dbReference type="AlphaFoldDB" id="A0A511XFC5"/>
<dbReference type="GO" id="GO:0022857">
    <property type="term" value="F:transmembrane transporter activity"/>
    <property type="evidence" value="ECO:0007669"/>
    <property type="project" value="InterPro"/>
</dbReference>
<evidence type="ECO:0000256" key="2">
    <source>
        <dbReference type="ARBA" id="ARBA00022989"/>
    </source>
</evidence>
<dbReference type="PANTHER" id="PTHR23528">
    <property type="match status" value="1"/>
</dbReference>
<sequence length="416" mass="43998">MQSSLVADAPPSRRLVRSAVGIVLGQFGVFTALLAPAVVSLAVHVARICPHNRTVVLSTALTIGAIVAMLANPVFGALSDRTRSRFGQRRIWVLAGCILGFAGLFALSRSTGPFGVYFGWGMTQIGYNAAIAAIAALLNDVVPDQYRGRFASFMGIAQYSAFLSASYIVSLCAYSDSAMFLAPGLLGFVGAAALAFCVPEVAVAAEHRTRAPSGGASRLSLSGLMVSRDFFWAFVSRLFTTAAPFTFLSYQTFYYVDVYKIQVSQAAKLVFQASVADTACLLLFSAVCGWLSDRLGLRKVFVWVASALIGAMLLVIPHVSSFTTLLLFVGVMGGAHGVYSSVDHALVIEVLPDKKRAARDIGVMNIAGVLPQSIVPALAPLLIGFGGDHGYLVYFGFGALCAFIGALAILPVRAVR</sequence>
<dbReference type="SUPFAM" id="SSF103473">
    <property type="entry name" value="MFS general substrate transporter"/>
    <property type="match status" value="1"/>
</dbReference>
<dbReference type="InterPro" id="IPR036259">
    <property type="entry name" value="MFS_trans_sf"/>
</dbReference>
<dbReference type="PROSITE" id="PS50850">
    <property type="entry name" value="MFS"/>
    <property type="match status" value="1"/>
</dbReference>
<dbReference type="InterPro" id="IPR011701">
    <property type="entry name" value="MFS"/>
</dbReference>
<reference evidence="6 7" key="1">
    <citation type="submission" date="2019-07" db="EMBL/GenBank/DDBJ databases">
        <title>Whole genome shotgun sequence of Acetobacter nitrogenifigens NBRC 105050.</title>
        <authorList>
            <person name="Hosoyama A."/>
            <person name="Uohara A."/>
            <person name="Ohji S."/>
            <person name="Ichikawa N."/>
        </authorList>
    </citation>
    <scope>NUCLEOTIDE SEQUENCE [LARGE SCALE GENOMIC DNA]</scope>
    <source>
        <strain evidence="6 7">NBRC 105050</strain>
    </source>
</reference>
<feature type="transmembrane region" description="Helical" evidence="4">
    <location>
        <begin position="391"/>
        <end position="412"/>
    </location>
</feature>
<dbReference type="EMBL" id="BJYF01000054">
    <property type="protein sequence ID" value="GEN61638.1"/>
    <property type="molecule type" value="Genomic_DNA"/>
</dbReference>
<feature type="transmembrane region" description="Helical" evidence="4">
    <location>
        <begin position="150"/>
        <end position="169"/>
    </location>
</feature>
<dbReference type="STRING" id="1120919.GCA_000429165_03414"/>
<accession>A0A511XFC5</accession>
<dbReference type="RefSeq" id="WP_026398886.1">
    <property type="nucleotide sequence ID" value="NZ_AUBI01000021.1"/>
</dbReference>
<comment type="caution">
    <text evidence="6">The sequence shown here is derived from an EMBL/GenBank/DDBJ whole genome shotgun (WGS) entry which is preliminary data.</text>
</comment>
<feature type="transmembrane region" description="Helical" evidence="4">
    <location>
        <begin position="114"/>
        <end position="138"/>
    </location>
</feature>
<feature type="transmembrane region" description="Helical" evidence="4">
    <location>
        <begin position="181"/>
        <end position="203"/>
    </location>
</feature>
<dbReference type="PANTHER" id="PTHR23528:SF1">
    <property type="entry name" value="MAJOR FACILITATOR SUPERFAMILY (MFS) PROFILE DOMAIN-CONTAINING PROTEIN"/>
    <property type="match status" value="1"/>
</dbReference>